<evidence type="ECO:0000256" key="16">
    <source>
        <dbReference type="SAM" id="Coils"/>
    </source>
</evidence>
<evidence type="ECO:0000256" key="1">
    <source>
        <dbReference type="ARBA" id="ARBA00000085"/>
    </source>
</evidence>
<dbReference type="InterPro" id="IPR033479">
    <property type="entry name" value="dCache_1"/>
</dbReference>
<evidence type="ECO:0000256" key="17">
    <source>
        <dbReference type="SAM" id="Phobius"/>
    </source>
</evidence>
<keyword evidence="9" id="KW-0547">Nucleotide-binding</keyword>
<dbReference type="CDD" id="cd00082">
    <property type="entry name" value="HisKA"/>
    <property type="match status" value="1"/>
</dbReference>
<keyword evidence="20" id="KW-1185">Reference proteome</keyword>
<evidence type="ECO:0000256" key="14">
    <source>
        <dbReference type="ARBA" id="ARBA00023136"/>
    </source>
</evidence>
<dbReference type="PANTHER" id="PTHR43065:SF46">
    <property type="entry name" value="C4-DICARBOXYLATE TRANSPORT SENSOR PROTEIN DCTB"/>
    <property type="match status" value="1"/>
</dbReference>
<dbReference type="RefSeq" id="WP_218142714.1">
    <property type="nucleotide sequence ID" value="NZ_FOVE01000017.1"/>
</dbReference>
<proteinExistence type="predicted"/>
<sequence length="641" mass="70833">MQTAPNSGRDSPSRPDWIRQVRISVLSVLALLLTAASGWHVYRLTFEDMLEEIQSQAHYRLETYASSLEREIDKYANFPYVVGLDAQLKEYLADTKNPELKLRSNRFLERLNRRVGSLALFLLDNSGTVVASSNWNRKDSFVGRDLSYRPYYQNVGIDRVERFYGIGTTNNEPGYFLSTAVHDGSRIIGTAVVKVSLEQLEKSWSSAESPALLSEGHGVVVLSSVPAWKYATLKPLDEATRHQIIVSQQYNGYALAPLGMKVRRVLNDGSSIVSLPAVGRNDANHLFSTDGLFLTQTRMMSGTPWHLTVFSDLKKADDQAKIRATLAVLITALMLGMGLVFMWRQRHMREILQAREALQRANDELERKVVERTADLSAANTRLQQEVEERSRAEQVLREAQDGLVQASKLAVIGQLSAGLAHELNQPLAALSTLSGNAVKFLARGNVEMASSNLARIGPLVERMGLMTGQLKGFARKSSGEARLVVLSRSVDNALFLQEQRLLRGRVSVKIDFPEKELRVWCDPNRLEQVLVNLIGNAIDAMEHAAEPRIELQASESEGMARLQVRDHGPGLSEEILAHLFEPFFTTKAPGVGLGLGLPISAGIVRDFGGELTAWNAPDGGAIFALTIPISKESERNAAPA</sequence>
<evidence type="ECO:0000256" key="6">
    <source>
        <dbReference type="ARBA" id="ARBA00022553"/>
    </source>
</evidence>
<dbReference type="PROSITE" id="PS50109">
    <property type="entry name" value="HIS_KIN"/>
    <property type="match status" value="1"/>
</dbReference>
<dbReference type="InterPro" id="IPR003661">
    <property type="entry name" value="HisK_dim/P_dom"/>
</dbReference>
<dbReference type="PIRSF" id="PIRSF036431">
    <property type="entry name" value="STHK_DctB"/>
    <property type="match status" value="1"/>
</dbReference>
<evidence type="ECO:0000256" key="12">
    <source>
        <dbReference type="ARBA" id="ARBA00022989"/>
    </source>
</evidence>
<evidence type="ECO:0000256" key="13">
    <source>
        <dbReference type="ARBA" id="ARBA00023012"/>
    </source>
</evidence>
<dbReference type="Gene3D" id="6.10.250.3020">
    <property type="match status" value="1"/>
</dbReference>
<evidence type="ECO:0000256" key="15">
    <source>
        <dbReference type="ARBA" id="ARBA00073143"/>
    </source>
</evidence>
<dbReference type="Pfam" id="PF02518">
    <property type="entry name" value="HATPase_c"/>
    <property type="match status" value="1"/>
</dbReference>
<dbReference type="SUPFAM" id="SSF47384">
    <property type="entry name" value="Homodimeric domain of signal transducing histidine kinase"/>
    <property type="match status" value="1"/>
</dbReference>
<dbReference type="Pfam" id="PF02743">
    <property type="entry name" value="dCache_1"/>
    <property type="match status" value="1"/>
</dbReference>
<dbReference type="EC" id="2.7.13.3" evidence="3"/>
<evidence type="ECO:0000313" key="20">
    <source>
        <dbReference type="Proteomes" id="UP000242869"/>
    </source>
</evidence>
<organism evidence="19 20">
    <name type="scientific">Formivibrio citricus</name>
    <dbReference type="NCBI Taxonomy" id="83765"/>
    <lineage>
        <taxon>Bacteria</taxon>
        <taxon>Pseudomonadati</taxon>
        <taxon>Pseudomonadota</taxon>
        <taxon>Betaproteobacteria</taxon>
        <taxon>Neisseriales</taxon>
        <taxon>Chitinibacteraceae</taxon>
        <taxon>Formivibrio</taxon>
    </lineage>
</organism>
<keyword evidence="11" id="KW-0067">ATP-binding</keyword>
<dbReference type="SUPFAM" id="SSF103190">
    <property type="entry name" value="Sensory domain-like"/>
    <property type="match status" value="1"/>
</dbReference>
<dbReference type="InterPro" id="IPR036890">
    <property type="entry name" value="HATPase_C_sf"/>
</dbReference>
<dbReference type="GO" id="GO:0005886">
    <property type="term" value="C:plasma membrane"/>
    <property type="evidence" value="ECO:0007669"/>
    <property type="project" value="UniProtKB-SubCell"/>
</dbReference>
<comment type="catalytic activity">
    <reaction evidence="1">
        <text>ATP + protein L-histidine = ADP + protein N-phospho-L-histidine.</text>
        <dbReference type="EC" id="2.7.13.3"/>
    </reaction>
</comment>
<dbReference type="PRINTS" id="PR00344">
    <property type="entry name" value="BCTRLSENSOR"/>
</dbReference>
<reference evidence="20" key="1">
    <citation type="submission" date="2016-10" db="EMBL/GenBank/DDBJ databases">
        <authorList>
            <person name="Varghese N."/>
            <person name="Submissions S."/>
        </authorList>
    </citation>
    <scope>NUCLEOTIDE SEQUENCE [LARGE SCALE GENOMIC DNA]</scope>
    <source>
        <strain evidence="20">DSM 6150</strain>
    </source>
</reference>
<evidence type="ECO:0000256" key="8">
    <source>
        <dbReference type="ARBA" id="ARBA00022692"/>
    </source>
</evidence>
<dbReference type="FunFam" id="1.10.287.130:FF:000049">
    <property type="entry name" value="C4-dicarboxylate transport sensor protein DctB"/>
    <property type="match status" value="1"/>
</dbReference>
<dbReference type="STRING" id="83765.SAMN05660284_02273"/>
<dbReference type="Proteomes" id="UP000242869">
    <property type="component" value="Unassembled WGS sequence"/>
</dbReference>
<dbReference type="PANTHER" id="PTHR43065">
    <property type="entry name" value="SENSOR HISTIDINE KINASE"/>
    <property type="match status" value="1"/>
</dbReference>
<evidence type="ECO:0000256" key="2">
    <source>
        <dbReference type="ARBA" id="ARBA00004429"/>
    </source>
</evidence>
<keyword evidence="14 17" id="KW-0472">Membrane</keyword>
<name>A0A1I5BWQ4_9NEIS</name>
<evidence type="ECO:0000256" key="5">
    <source>
        <dbReference type="ARBA" id="ARBA00022519"/>
    </source>
</evidence>
<evidence type="ECO:0000256" key="10">
    <source>
        <dbReference type="ARBA" id="ARBA00022777"/>
    </source>
</evidence>
<dbReference type="InterPro" id="IPR003594">
    <property type="entry name" value="HATPase_dom"/>
</dbReference>
<keyword evidence="4" id="KW-1003">Cell membrane</keyword>
<evidence type="ECO:0000256" key="11">
    <source>
        <dbReference type="ARBA" id="ARBA00022840"/>
    </source>
</evidence>
<dbReference type="EMBL" id="FOVE01000017">
    <property type="protein sequence ID" value="SFN79075.1"/>
    <property type="molecule type" value="Genomic_DNA"/>
</dbReference>
<accession>A0A1I5BWQ4</accession>
<keyword evidence="12 17" id="KW-1133">Transmembrane helix</keyword>
<keyword evidence="10 19" id="KW-0418">Kinase</keyword>
<dbReference type="SUPFAM" id="SSF55874">
    <property type="entry name" value="ATPase domain of HSP90 chaperone/DNA topoisomerase II/histidine kinase"/>
    <property type="match status" value="1"/>
</dbReference>
<evidence type="ECO:0000313" key="19">
    <source>
        <dbReference type="EMBL" id="SFN79075.1"/>
    </source>
</evidence>
<dbReference type="GO" id="GO:0000155">
    <property type="term" value="F:phosphorelay sensor kinase activity"/>
    <property type="evidence" value="ECO:0007669"/>
    <property type="project" value="InterPro"/>
</dbReference>
<feature type="transmembrane region" description="Helical" evidence="17">
    <location>
        <begin position="324"/>
        <end position="343"/>
    </location>
</feature>
<dbReference type="InterPro" id="IPR017055">
    <property type="entry name" value="Sig_transdc_His_kinase_DctB"/>
</dbReference>
<dbReference type="GO" id="GO:0005524">
    <property type="term" value="F:ATP binding"/>
    <property type="evidence" value="ECO:0007669"/>
    <property type="project" value="UniProtKB-KW"/>
</dbReference>
<dbReference type="InterPro" id="IPR036097">
    <property type="entry name" value="HisK_dim/P_sf"/>
</dbReference>
<dbReference type="InterPro" id="IPR005467">
    <property type="entry name" value="His_kinase_dom"/>
</dbReference>
<dbReference type="Gene3D" id="3.30.450.20">
    <property type="entry name" value="PAS domain"/>
    <property type="match status" value="2"/>
</dbReference>
<feature type="coiled-coil region" evidence="16">
    <location>
        <begin position="344"/>
        <end position="403"/>
    </location>
</feature>
<dbReference type="Gene3D" id="1.10.287.130">
    <property type="match status" value="1"/>
</dbReference>
<keyword evidence="5" id="KW-0997">Cell inner membrane</keyword>
<gene>
    <name evidence="19" type="ORF">SAMN05660284_02273</name>
</gene>
<dbReference type="SMART" id="SM00388">
    <property type="entry name" value="HisKA"/>
    <property type="match status" value="1"/>
</dbReference>
<keyword evidence="7" id="KW-0808">Transferase</keyword>
<keyword evidence="13" id="KW-0902">Two-component regulatory system</keyword>
<keyword evidence="6" id="KW-0597">Phosphoprotein</keyword>
<protein>
    <recommendedName>
        <fullName evidence="15">C4-dicarboxylate transport sensor protein DctB</fullName>
        <ecNumber evidence="3">2.7.13.3</ecNumber>
    </recommendedName>
</protein>
<feature type="transmembrane region" description="Helical" evidence="17">
    <location>
        <begin position="21"/>
        <end position="42"/>
    </location>
</feature>
<dbReference type="InterPro" id="IPR029151">
    <property type="entry name" value="Sensor-like_sf"/>
</dbReference>
<keyword evidence="8 17" id="KW-0812">Transmembrane</keyword>
<dbReference type="SMART" id="SM00387">
    <property type="entry name" value="HATPase_c"/>
    <property type="match status" value="1"/>
</dbReference>
<evidence type="ECO:0000256" key="9">
    <source>
        <dbReference type="ARBA" id="ARBA00022741"/>
    </source>
</evidence>
<evidence type="ECO:0000256" key="4">
    <source>
        <dbReference type="ARBA" id="ARBA00022475"/>
    </source>
</evidence>
<evidence type="ECO:0000256" key="3">
    <source>
        <dbReference type="ARBA" id="ARBA00012438"/>
    </source>
</evidence>
<dbReference type="InterPro" id="IPR004358">
    <property type="entry name" value="Sig_transdc_His_kin-like_C"/>
</dbReference>
<feature type="domain" description="Histidine kinase" evidence="18">
    <location>
        <begin position="419"/>
        <end position="632"/>
    </location>
</feature>
<dbReference type="AlphaFoldDB" id="A0A1I5BWQ4"/>
<dbReference type="Gene3D" id="3.30.565.10">
    <property type="entry name" value="Histidine kinase-like ATPase, C-terminal domain"/>
    <property type="match status" value="1"/>
</dbReference>
<comment type="subcellular location">
    <subcellularLocation>
        <location evidence="2">Cell inner membrane</location>
        <topology evidence="2">Multi-pass membrane protein</topology>
    </subcellularLocation>
</comment>
<keyword evidence="16" id="KW-0175">Coiled coil</keyword>
<evidence type="ECO:0000259" key="18">
    <source>
        <dbReference type="PROSITE" id="PS50109"/>
    </source>
</evidence>
<evidence type="ECO:0000256" key="7">
    <source>
        <dbReference type="ARBA" id="ARBA00022679"/>
    </source>
</evidence>